<keyword evidence="2" id="KW-0732">Signal</keyword>
<sequence>MHKIKLLGVIAFAGILLSPAFTSAATIEELQAQLNALIKQITVLQEQIKQQKGNATSTSAIENNKPIADNRWCYNFNKSLKVGAKGADVTALQTTLEKEGIAISEVDKKQAVFGVSTASAVEKFQEINKSSIAGFSDPTARGIFGPQTRSVIDRVYGCGQGSVVTKPIANCPQIAIAIPVCKDGEEVVAGPKDPNKIGDPCYRPAPVCKPKINIAQAFCGGIQGKICPTGTTCKLDGSYPDAGGVCVPTASTYACPQYSPPAPGYCAGGTMVPRPKDEHGCAVPATCVYPVSATTTISTATTSSDY</sequence>
<name>A0A0G0NBZ6_9BACT</name>
<evidence type="ECO:0000256" key="2">
    <source>
        <dbReference type="SAM" id="SignalP"/>
    </source>
</evidence>
<dbReference type="STRING" id="1619013.UT41_C0001G0577"/>
<comment type="caution">
    <text evidence="3">The sequence shown here is derived from an EMBL/GenBank/DDBJ whole genome shotgun (WGS) entry which is preliminary data.</text>
</comment>
<dbReference type="Proteomes" id="UP000034665">
    <property type="component" value="Unassembled WGS sequence"/>
</dbReference>
<feature type="chain" id="PRO_5002533742" description="Peptidoglycan binding-like domain-containing protein" evidence="2">
    <location>
        <begin position="25"/>
        <end position="306"/>
    </location>
</feature>
<dbReference type="Gene3D" id="1.10.101.10">
    <property type="entry name" value="PGBD-like superfamily/PGBD"/>
    <property type="match status" value="1"/>
</dbReference>
<keyword evidence="1" id="KW-0175">Coiled coil</keyword>
<accession>A0A0G0NBZ6</accession>
<organism evidence="3 4">
    <name type="scientific">Candidatus Wolfebacteria bacterium GW2011_GWC2_39_22</name>
    <dbReference type="NCBI Taxonomy" id="1619013"/>
    <lineage>
        <taxon>Bacteria</taxon>
        <taxon>Candidatus Wolfeibacteriota</taxon>
    </lineage>
</organism>
<dbReference type="SUPFAM" id="SSF47090">
    <property type="entry name" value="PGBD-like"/>
    <property type="match status" value="1"/>
</dbReference>
<dbReference type="InterPro" id="IPR036366">
    <property type="entry name" value="PGBDSf"/>
</dbReference>
<evidence type="ECO:0000313" key="4">
    <source>
        <dbReference type="Proteomes" id="UP000034665"/>
    </source>
</evidence>
<proteinExistence type="predicted"/>
<feature type="signal peptide" evidence="2">
    <location>
        <begin position="1"/>
        <end position="24"/>
    </location>
</feature>
<feature type="coiled-coil region" evidence="1">
    <location>
        <begin position="27"/>
        <end position="54"/>
    </location>
</feature>
<evidence type="ECO:0000313" key="3">
    <source>
        <dbReference type="EMBL" id="KKR13033.1"/>
    </source>
</evidence>
<protein>
    <recommendedName>
        <fullName evidence="5">Peptidoglycan binding-like domain-containing protein</fullName>
    </recommendedName>
</protein>
<reference evidence="3 4" key="1">
    <citation type="journal article" date="2015" name="Nature">
        <title>rRNA introns, odd ribosomes, and small enigmatic genomes across a large radiation of phyla.</title>
        <authorList>
            <person name="Brown C.T."/>
            <person name="Hug L.A."/>
            <person name="Thomas B.C."/>
            <person name="Sharon I."/>
            <person name="Castelle C.J."/>
            <person name="Singh A."/>
            <person name="Wilkins M.J."/>
            <person name="Williams K.H."/>
            <person name="Banfield J.F."/>
        </authorList>
    </citation>
    <scope>NUCLEOTIDE SEQUENCE [LARGE SCALE GENOMIC DNA]</scope>
</reference>
<gene>
    <name evidence="3" type="ORF">UT41_C0001G0577</name>
</gene>
<dbReference type="InterPro" id="IPR036365">
    <property type="entry name" value="PGBD-like_sf"/>
</dbReference>
<evidence type="ECO:0008006" key="5">
    <source>
        <dbReference type="Google" id="ProtNLM"/>
    </source>
</evidence>
<evidence type="ECO:0000256" key="1">
    <source>
        <dbReference type="SAM" id="Coils"/>
    </source>
</evidence>
<dbReference type="AlphaFoldDB" id="A0A0G0NBZ6"/>
<dbReference type="EMBL" id="LBWR01000001">
    <property type="protein sequence ID" value="KKR13033.1"/>
    <property type="molecule type" value="Genomic_DNA"/>
</dbReference>